<protein>
    <submittedName>
        <fullName evidence="2">GSCFA domain-containing protein</fullName>
    </submittedName>
</protein>
<dbReference type="AlphaFoldDB" id="A0A7G9L4B5"/>
<accession>A0A7G9L4B5</accession>
<organism evidence="2 3">
    <name type="scientific">Sphingomonas sabuli</name>
    <dbReference type="NCBI Taxonomy" id="2764186"/>
    <lineage>
        <taxon>Bacteria</taxon>
        <taxon>Pseudomonadati</taxon>
        <taxon>Pseudomonadota</taxon>
        <taxon>Alphaproteobacteria</taxon>
        <taxon>Sphingomonadales</taxon>
        <taxon>Sphingomonadaceae</taxon>
        <taxon>Sphingomonas</taxon>
    </lineage>
</organism>
<reference evidence="2 3" key="1">
    <citation type="submission" date="2020-08" db="EMBL/GenBank/DDBJ databases">
        <title>Sphingomonas sp. sand1-3 16S ribosomal RNA gene Genome sequencing and assembly.</title>
        <authorList>
            <person name="Kang M."/>
        </authorList>
    </citation>
    <scope>NUCLEOTIDE SEQUENCE [LARGE SCALE GENOMIC DNA]</scope>
    <source>
        <strain evidence="3">sand1-3</strain>
    </source>
</reference>
<dbReference type="RefSeq" id="WP_187480419.1">
    <property type="nucleotide sequence ID" value="NZ_CP060697.1"/>
</dbReference>
<dbReference type="Pfam" id="PF08885">
    <property type="entry name" value="GSCFA"/>
    <property type="match status" value="1"/>
</dbReference>
<name>A0A7G9L4B5_9SPHN</name>
<evidence type="ECO:0000313" key="2">
    <source>
        <dbReference type="EMBL" id="QNM83464.1"/>
    </source>
</evidence>
<dbReference type="KEGG" id="ssau:H8M03_03780"/>
<dbReference type="Proteomes" id="UP000515861">
    <property type="component" value="Chromosome"/>
</dbReference>
<sequence length="353" mass="39102">MQSPYSDLSPRQFWRSGVAEADGLVAPELYRKKFEIAQDMPVMTAGSCFAQHIGRNMRKNGYKVLDVERPPPGMLPDDAAKFGFGIYSGRYGNIYTSSQLLQLLREAFGLIEPHDPVWERDGRFFDAQRPSVEPNGLETREAVIAHRQSHLSAIRTLLKKARLLVFTLGLTETWRHKESGTVYPTAPGTIAGSFDPSTYEFVNLDYVQVLDDMEAVRALVLERFPGMKFLLTVSPVPLTATATDKHVMAATVYSKSVLRAVAGKLSDTYDDVDYFPSYEIITSSLSGGNFFEKNLRSVRAVGVNSVMETFFAEHGGGDPPAAAAAKRRRVEDADEDDDVVCEEALLEAFAPKS</sequence>
<feature type="domain" description="GSCFA" evidence="1">
    <location>
        <begin position="42"/>
        <end position="310"/>
    </location>
</feature>
<evidence type="ECO:0000313" key="3">
    <source>
        <dbReference type="Proteomes" id="UP000515861"/>
    </source>
</evidence>
<dbReference type="InterPro" id="IPR014982">
    <property type="entry name" value="GSCFA"/>
</dbReference>
<dbReference type="EMBL" id="CP060697">
    <property type="protein sequence ID" value="QNM83464.1"/>
    <property type="molecule type" value="Genomic_DNA"/>
</dbReference>
<keyword evidence="3" id="KW-1185">Reference proteome</keyword>
<evidence type="ECO:0000259" key="1">
    <source>
        <dbReference type="Pfam" id="PF08885"/>
    </source>
</evidence>
<gene>
    <name evidence="2" type="ORF">H8M03_03780</name>
</gene>
<proteinExistence type="predicted"/>